<feature type="domain" description="GP-PDE" evidence="1">
    <location>
        <begin position="6"/>
        <end position="239"/>
    </location>
</feature>
<evidence type="ECO:0000313" key="2">
    <source>
        <dbReference type="EMBL" id="WDE02333.1"/>
    </source>
</evidence>
<dbReference type="Pfam" id="PF03009">
    <property type="entry name" value="GDPD"/>
    <property type="match status" value="1"/>
</dbReference>
<dbReference type="CDD" id="cd08556">
    <property type="entry name" value="GDPD"/>
    <property type="match status" value="1"/>
</dbReference>
<dbReference type="Gene3D" id="3.20.20.190">
    <property type="entry name" value="Phosphatidylinositol (PI) phosphodiesterase"/>
    <property type="match status" value="1"/>
</dbReference>
<dbReference type="SUPFAM" id="SSF51695">
    <property type="entry name" value="PLC-like phosphodiesterases"/>
    <property type="match status" value="1"/>
</dbReference>
<accession>A0AAE9YZD9</accession>
<dbReference type="InterPro" id="IPR030395">
    <property type="entry name" value="GP_PDE_dom"/>
</dbReference>
<dbReference type="InterPro" id="IPR017946">
    <property type="entry name" value="PLC-like_Pdiesterase_TIM-brl"/>
</dbReference>
<reference evidence="2 3" key="2">
    <citation type="journal article" date="2022" name="Mar. Drugs">
        <title>Bioassay-Guided Fractionation Leads to the Detection of Cholic Acid Generated by the Rare Thalassomonas sp.</title>
        <authorList>
            <person name="Pheiffer F."/>
            <person name="Schneider Y.K."/>
            <person name="Hansen E.H."/>
            <person name="Andersen J.H."/>
            <person name="Isaksson J."/>
            <person name="Busche T."/>
            <person name="R C."/>
            <person name="Kalinowski J."/>
            <person name="Zyl L.V."/>
            <person name="Trindade M."/>
        </authorList>
    </citation>
    <scope>NUCLEOTIDE SEQUENCE [LARGE SCALE GENOMIC DNA]</scope>
    <source>
        <strain evidence="2 3">A5K-106</strain>
    </source>
</reference>
<dbReference type="PANTHER" id="PTHR46211">
    <property type="entry name" value="GLYCEROPHOSPHORYL DIESTER PHOSPHODIESTERASE"/>
    <property type="match status" value="1"/>
</dbReference>
<dbReference type="RefSeq" id="WP_053042816.1">
    <property type="nucleotide sequence ID" value="NZ_CP059736.1"/>
</dbReference>
<protein>
    <submittedName>
        <fullName evidence="2">Glycerophosphodiester phosphodiesterase</fullName>
    </submittedName>
</protein>
<dbReference type="AlphaFoldDB" id="A0AAE9YZD9"/>
<reference evidence="2 3" key="1">
    <citation type="journal article" date="2015" name="Genome Announc.">
        <title>Draft Genome Sequences of Marine Isolates of Thalassomonas viridans and Thalassomonas actiniarum.</title>
        <authorList>
            <person name="Olonade I."/>
            <person name="van Zyl L.J."/>
            <person name="Trindade M."/>
        </authorList>
    </citation>
    <scope>NUCLEOTIDE SEQUENCE [LARGE SCALE GENOMIC DNA]</scope>
    <source>
        <strain evidence="2 3">A5K-106</strain>
    </source>
</reference>
<organism evidence="2 3">
    <name type="scientific">Thalassomonas actiniarum</name>
    <dbReference type="NCBI Taxonomy" id="485447"/>
    <lineage>
        <taxon>Bacteria</taxon>
        <taxon>Pseudomonadati</taxon>
        <taxon>Pseudomonadota</taxon>
        <taxon>Gammaproteobacteria</taxon>
        <taxon>Alteromonadales</taxon>
        <taxon>Colwelliaceae</taxon>
        <taxon>Thalassomonas</taxon>
    </lineage>
</organism>
<dbReference type="PROSITE" id="PS51704">
    <property type="entry name" value="GP_PDE"/>
    <property type="match status" value="1"/>
</dbReference>
<keyword evidence="3" id="KW-1185">Reference proteome</keyword>
<dbReference type="GO" id="GO:0008081">
    <property type="term" value="F:phosphoric diester hydrolase activity"/>
    <property type="evidence" value="ECO:0007669"/>
    <property type="project" value="InterPro"/>
</dbReference>
<dbReference type="GO" id="GO:0006629">
    <property type="term" value="P:lipid metabolic process"/>
    <property type="evidence" value="ECO:0007669"/>
    <property type="project" value="InterPro"/>
</dbReference>
<dbReference type="EMBL" id="CP059736">
    <property type="protein sequence ID" value="WDE02333.1"/>
    <property type="molecule type" value="Genomic_DNA"/>
</dbReference>
<gene>
    <name evidence="2" type="ORF">SG35_031780</name>
</gene>
<sequence length="239" mass="26944">MRTEAVTWISHRGLCQHADENTRASFEAAVQAGFHYLETDLRASRDGHIVLSHDEVLHPDTTAQINVSNSSREALSQVKLNKGSPLLFFDEFFAQFHQQGHVLDIKPETAMQVIALLPRYKINLDKTIFLLWSDAHQKALLEVFPGANCFARENECRRAGFSILFAMPFLGGLKAGKIYSIIPSIAGRSLFREKIVNRYHRYGAGVLAYLPNTPEQAQMAIDANVQYILSNDDFNLIPR</sequence>
<proteinExistence type="predicted"/>
<dbReference type="PANTHER" id="PTHR46211:SF14">
    <property type="entry name" value="GLYCEROPHOSPHODIESTER PHOSPHODIESTERASE"/>
    <property type="match status" value="1"/>
</dbReference>
<name>A0AAE9YZD9_9GAMM</name>
<dbReference type="Proteomes" id="UP000032568">
    <property type="component" value="Chromosome pTact"/>
</dbReference>
<evidence type="ECO:0000259" key="1">
    <source>
        <dbReference type="PROSITE" id="PS51704"/>
    </source>
</evidence>
<dbReference type="KEGG" id="tact:SG35_031780"/>
<evidence type="ECO:0000313" key="3">
    <source>
        <dbReference type="Proteomes" id="UP000032568"/>
    </source>
</evidence>